<dbReference type="AlphaFoldDB" id="A0A1Y2KWK4"/>
<evidence type="ECO:0000259" key="1">
    <source>
        <dbReference type="Pfam" id="PF05292"/>
    </source>
</evidence>
<dbReference type="Pfam" id="PF05292">
    <property type="entry name" value="MCD"/>
    <property type="match status" value="1"/>
</dbReference>
<feature type="domain" description="Malonyl-CoA decarboxylase C-terminal" evidence="1">
    <location>
        <begin position="167"/>
        <end position="409"/>
    </location>
</feature>
<dbReference type="RefSeq" id="WP_085584936.1">
    <property type="nucleotide sequence ID" value="NZ_JFKA01000010.1"/>
</dbReference>
<evidence type="ECO:0000313" key="3">
    <source>
        <dbReference type="EMBL" id="OSQ36569.1"/>
    </source>
</evidence>
<dbReference type="GO" id="GO:0050080">
    <property type="term" value="F:malonyl-CoA decarboxylase activity"/>
    <property type="evidence" value="ECO:0007669"/>
    <property type="project" value="InterPro"/>
</dbReference>
<reference evidence="3 4" key="1">
    <citation type="submission" date="2014-03" db="EMBL/GenBank/DDBJ databases">
        <title>The draft genome sequence of Thalassospira mesophila JCM 18969.</title>
        <authorList>
            <person name="Lai Q."/>
            <person name="Shao Z."/>
        </authorList>
    </citation>
    <scope>NUCLEOTIDE SEQUENCE [LARGE SCALE GENOMIC DNA]</scope>
    <source>
        <strain evidence="3 4">JCM 18969</strain>
    </source>
</reference>
<feature type="domain" description="Malonyl-CoA decarboxylase N-terminal" evidence="2">
    <location>
        <begin position="81"/>
        <end position="164"/>
    </location>
</feature>
<name>A0A1Y2KWK4_9PROT</name>
<protein>
    <submittedName>
        <fullName evidence="3">Decarboxylase</fullName>
    </submittedName>
</protein>
<dbReference type="InterPro" id="IPR007956">
    <property type="entry name" value="Malonyl_CoA_deC_C"/>
</dbReference>
<gene>
    <name evidence="3" type="ORF">TMES_17440</name>
</gene>
<comment type="caution">
    <text evidence="3">The sequence shown here is derived from an EMBL/GenBank/DDBJ whole genome shotgun (WGS) entry which is preliminary data.</text>
</comment>
<dbReference type="EMBL" id="JFKA01000010">
    <property type="protein sequence ID" value="OSQ36569.1"/>
    <property type="molecule type" value="Genomic_DNA"/>
</dbReference>
<organism evidence="3 4">
    <name type="scientific">Thalassospira mesophila</name>
    <dbReference type="NCBI Taxonomy" id="1293891"/>
    <lineage>
        <taxon>Bacteria</taxon>
        <taxon>Pseudomonadati</taxon>
        <taxon>Pseudomonadota</taxon>
        <taxon>Alphaproteobacteria</taxon>
        <taxon>Rhodospirillales</taxon>
        <taxon>Thalassospiraceae</taxon>
        <taxon>Thalassospira</taxon>
    </lineage>
</organism>
<dbReference type="Gene3D" id="3.40.630.150">
    <property type="entry name" value="Malonyl-CoA decarboxylase, catalytic domain"/>
    <property type="match status" value="1"/>
</dbReference>
<dbReference type="GO" id="GO:0006633">
    <property type="term" value="P:fatty acid biosynthetic process"/>
    <property type="evidence" value="ECO:0007669"/>
    <property type="project" value="InterPro"/>
</dbReference>
<accession>A0A1Y2KWK4</accession>
<dbReference type="InterPro" id="IPR038351">
    <property type="entry name" value="MCD_N_sf"/>
</dbReference>
<dbReference type="Gene3D" id="1.20.140.90">
    <property type="entry name" value="Malonyl-CoA decarboxylase, oligemerization domain"/>
    <property type="match status" value="1"/>
</dbReference>
<evidence type="ECO:0000313" key="4">
    <source>
        <dbReference type="Proteomes" id="UP000193391"/>
    </source>
</evidence>
<dbReference type="InterPro" id="IPR042303">
    <property type="entry name" value="Malonyl_CoA_deC_C_sf"/>
</dbReference>
<sequence>MSGISVRNWISSIADRGRELLDLPLSVPQDPFLRQATLCHDLVSQKGEARGTALAREVVRGWENLAEKDHLRFFEMMQNEFSADQIAVITASDAYKADPNEVNLAALTQASEPARQELLRRINMAPGGTRAIVDMRNVLLNLIKTNRQLEPLNADMQHLLTSWFNRGFLELRHIDWETSASVLEKLIRYEAVHEIQGWDDLRRRLADDRKCFAFFHPAMPDDPLIFVEVALVHGLADSVQALLAPEIDETAQSKANTAIFYSISNCQTGLRGISFGNFLIKQVVEELKREFPKLDQFATLSPIPGFMGWLRTRQKSDNDDAKQAGDILAAMEDDGWVSDPVRADALKKPTLQLCARYLAHAKRGKSPLDPTARFHLGNGARLERLNWMGDISTKGLRQSGGLMVNYAYHLDNIERNHESLVNDGKIAVSRAVSQLAGNQG</sequence>
<dbReference type="PANTHER" id="PTHR28641:SF1">
    <property type="entry name" value="MALONYL-COA DECARBOXYLASE, MITOCHONDRIAL"/>
    <property type="match status" value="1"/>
</dbReference>
<evidence type="ECO:0000259" key="2">
    <source>
        <dbReference type="Pfam" id="PF17408"/>
    </source>
</evidence>
<dbReference type="PANTHER" id="PTHR28641">
    <property type="match status" value="1"/>
</dbReference>
<dbReference type="Pfam" id="PF17408">
    <property type="entry name" value="MCD_N"/>
    <property type="match status" value="1"/>
</dbReference>
<dbReference type="Proteomes" id="UP000193391">
    <property type="component" value="Unassembled WGS sequence"/>
</dbReference>
<dbReference type="STRING" id="1293891.TMES_17440"/>
<dbReference type="InterPro" id="IPR035372">
    <property type="entry name" value="MCD_N"/>
</dbReference>
<proteinExistence type="predicted"/>
<dbReference type="InterPro" id="IPR038917">
    <property type="entry name" value="Malonyl_CoA_deC"/>
</dbReference>
<keyword evidence="4" id="KW-1185">Reference proteome</keyword>
<dbReference type="OrthoDB" id="5292736at2"/>